<feature type="region of interest" description="Disordered" evidence="1">
    <location>
        <begin position="107"/>
        <end position="129"/>
    </location>
</feature>
<dbReference type="Proteomes" id="UP000785679">
    <property type="component" value="Unassembled WGS sequence"/>
</dbReference>
<evidence type="ECO:0000256" key="1">
    <source>
        <dbReference type="SAM" id="MobiDB-lite"/>
    </source>
</evidence>
<gene>
    <name evidence="2" type="ORF">FGO68_gene2716</name>
</gene>
<sequence>MMLYEDKQKENQQLKEKLDSIQQIQTAMLAYVLSQNHVQSSKKDTGSSSPTNGTTSQNSVIAGLPNFLFSIMGNPLGMLMQQAAPPKPDASILASLFGATIQPPQQISSPVQQVQMAASSESTRPSSHHQKAEVLASTSNGGGAFHHIQKQQAPLASAQSMGSTDFISQLQQRFAFSQAAAFPQQLMMPGASALFNTEAAFRAAGDEQNKQHKTPMQTANQNMIRLVGLPQAGFAQMGDRGASAQQRMSFQ</sequence>
<reference evidence="2" key="1">
    <citation type="submission" date="2019-06" db="EMBL/GenBank/DDBJ databases">
        <authorList>
            <person name="Zheng W."/>
        </authorList>
    </citation>
    <scope>NUCLEOTIDE SEQUENCE</scope>
    <source>
        <strain evidence="2">QDHG01</strain>
    </source>
</reference>
<dbReference type="AlphaFoldDB" id="A0A8J8NWT2"/>
<organism evidence="2 3">
    <name type="scientific">Halteria grandinella</name>
    <dbReference type="NCBI Taxonomy" id="5974"/>
    <lineage>
        <taxon>Eukaryota</taxon>
        <taxon>Sar</taxon>
        <taxon>Alveolata</taxon>
        <taxon>Ciliophora</taxon>
        <taxon>Intramacronucleata</taxon>
        <taxon>Spirotrichea</taxon>
        <taxon>Stichotrichia</taxon>
        <taxon>Sporadotrichida</taxon>
        <taxon>Halteriidae</taxon>
        <taxon>Halteria</taxon>
    </lineage>
</organism>
<evidence type="ECO:0000313" key="2">
    <source>
        <dbReference type="EMBL" id="TNV82049.1"/>
    </source>
</evidence>
<comment type="caution">
    <text evidence="2">The sequence shown here is derived from an EMBL/GenBank/DDBJ whole genome shotgun (WGS) entry which is preliminary data.</text>
</comment>
<keyword evidence="3" id="KW-1185">Reference proteome</keyword>
<proteinExistence type="predicted"/>
<evidence type="ECO:0000313" key="3">
    <source>
        <dbReference type="Proteomes" id="UP000785679"/>
    </source>
</evidence>
<dbReference type="EMBL" id="RRYP01005421">
    <property type="protein sequence ID" value="TNV82049.1"/>
    <property type="molecule type" value="Genomic_DNA"/>
</dbReference>
<accession>A0A8J8NWT2</accession>
<protein>
    <submittedName>
        <fullName evidence="2">Uncharacterized protein</fullName>
    </submittedName>
</protein>
<feature type="compositionally biased region" description="Polar residues" evidence="1">
    <location>
        <begin position="116"/>
        <end position="125"/>
    </location>
</feature>
<name>A0A8J8NWT2_HALGN</name>